<evidence type="ECO:0000256" key="16">
    <source>
        <dbReference type="HAMAP-Rule" id="MF_00427"/>
    </source>
</evidence>
<comment type="similarity">
    <text evidence="16 17">Belongs to the NqrC family.</text>
</comment>
<keyword evidence="14 16" id="KW-0472">Membrane</keyword>
<dbReference type="RefSeq" id="WP_116687074.1">
    <property type="nucleotide sequence ID" value="NZ_CAWNYD010000003.1"/>
</dbReference>
<gene>
    <name evidence="16" type="primary">nqrC</name>
    <name evidence="19" type="ORF">DC094_10620</name>
</gene>
<proteinExistence type="inferred from homology"/>
<evidence type="ECO:0000313" key="20">
    <source>
        <dbReference type="Proteomes" id="UP000244906"/>
    </source>
</evidence>
<dbReference type="OrthoDB" id="9786835at2"/>
<dbReference type="NCBIfam" id="NF003749">
    <property type="entry name" value="PRK05346.1-5"/>
    <property type="match status" value="1"/>
</dbReference>
<dbReference type="NCBIfam" id="TIGR01938">
    <property type="entry name" value="nqrC"/>
    <property type="match status" value="1"/>
</dbReference>
<dbReference type="AlphaFoldDB" id="A0A2V1H0Y2"/>
<accession>A0A2V1H0Y2</accession>
<feature type="domain" description="FMN-binding" evidence="18">
    <location>
        <begin position="149"/>
        <end position="250"/>
    </location>
</feature>
<dbReference type="GO" id="GO:0016655">
    <property type="term" value="F:oxidoreductase activity, acting on NAD(P)H, quinone or similar compound as acceptor"/>
    <property type="evidence" value="ECO:0007669"/>
    <property type="project" value="UniProtKB-UniRule"/>
</dbReference>
<keyword evidence="1 16" id="KW-0813">Transport</keyword>
<dbReference type="PANTHER" id="PTHR37838:SF1">
    <property type="entry name" value="NA(+)-TRANSLOCATING NADH-QUINONE REDUCTASE SUBUNIT C"/>
    <property type="match status" value="1"/>
</dbReference>
<dbReference type="GO" id="GO:0006814">
    <property type="term" value="P:sodium ion transport"/>
    <property type="evidence" value="ECO:0007669"/>
    <property type="project" value="UniProtKB-UniRule"/>
</dbReference>
<evidence type="ECO:0000256" key="7">
    <source>
        <dbReference type="ARBA" id="ARBA00022692"/>
    </source>
</evidence>
<keyword evidence="11 16" id="KW-0915">Sodium</keyword>
<comment type="caution">
    <text evidence="19">The sequence shown here is derived from an EMBL/GenBank/DDBJ whole genome shotgun (WGS) entry which is preliminary data.</text>
</comment>
<evidence type="ECO:0000313" key="19">
    <source>
        <dbReference type="EMBL" id="PVZ69743.1"/>
    </source>
</evidence>
<keyword evidence="4 16" id="KW-0597">Phosphoprotein</keyword>
<comment type="subcellular location">
    <subcellularLocation>
        <location evidence="16">Cell membrane</location>
        <topology evidence="16">Single-pass membrane protein</topology>
    </subcellularLocation>
</comment>
<keyword evidence="13 16" id="KW-0830">Ubiquinone</keyword>
<comment type="subunit">
    <text evidence="16 17">Composed of six subunits; NqrA, NqrB, NqrC, NqrD, NqrE and NqrF.</text>
</comment>
<dbReference type="PIRSF" id="PIRSF009437">
    <property type="entry name" value="NQR-1_subunit_C"/>
    <property type="match status" value="1"/>
</dbReference>
<dbReference type="EC" id="7.2.1.1" evidence="16 17"/>
<dbReference type="GO" id="GO:0005886">
    <property type="term" value="C:plasma membrane"/>
    <property type="evidence" value="ECO:0007669"/>
    <property type="project" value="UniProtKB-SubCell"/>
</dbReference>
<keyword evidence="5 16" id="KW-0285">Flavoprotein</keyword>
<keyword evidence="8 16" id="KW-1278">Translocase</keyword>
<feature type="modified residue" description="FMN phosphoryl threonine" evidence="16">
    <location>
        <position position="233"/>
    </location>
</feature>
<dbReference type="PANTHER" id="PTHR37838">
    <property type="entry name" value="NA(+)-TRANSLOCATING NADH-QUINONE REDUCTASE SUBUNIT C"/>
    <property type="match status" value="1"/>
</dbReference>
<evidence type="ECO:0000256" key="12">
    <source>
        <dbReference type="ARBA" id="ARBA00023065"/>
    </source>
</evidence>
<keyword evidence="12 16" id="KW-0406">Ion transport</keyword>
<keyword evidence="7 16" id="KW-0812">Transmembrane</keyword>
<evidence type="ECO:0000259" key="18">
    <source>
        <dbReference type="SMART" id="SM00900"/>
    </source>
</evidence>
<evidence type="ECO:0000256" key="6">
    <source>
        <dbReference type="ARBA" id="ARBA00022643"/>
    </source>
</evidence>
<evidence type="ECO:0000256" key="14">
    <source>
        <dbReference type="ARBA" id="ARBA00023136"/>
    </source>
</evidence>
<dbReference type="EMBL" id="QDDL01000003">
    <property type="protein sequence ID" value="PVZ69743.1"/>
    <property type="molecule type" value="Genomic_DNA"/>
</dbReference>
<evidence type="ECO:0000256" key="17">
    <source>
        <dbReference type="PIRNR" id="PIRNR009437"/>
    </source>
</evidence>
<comment type="caution">
    <text evidence="16">Lacks conserved residue(s) required for the propagation of feature annotation.</text>
</comment>
<evidence type="ECO:0000256" key="10">
    <source>
        <dbReference type="ARBA" id="ARBA00023027"/>
    </source>
</evidence>
<evidence type="ECO:0000256" key="11">
    <source>
        <dbReference type="ARBA" id="ARBA00023053"/>
    </source>
</evidence>
<evidence type="ECO:0000256" key="8">
    <source>
        <dbReference type="ARBA" id="ARBA00022967"/>
    </source>
</evidence>
<evidence type="ECO:0000256" key="1">
    <source>
        <dbReference type="ARBA" id="ARBA00022448"/>
    </source>
</evidence>
<dbReference type="InterPro" id="IPR010204">
    <property type="entry name" value="NqrC"/>
</dbReference>
<keyword evidence="3" id="KW-0997">Cell inner membrane</keyword>
<evidence type="ECO:0000256" key="4">
    <source>
        <dbReference type="ARBA" id="ARBA00022553"/>
    </source>
</evidence>
<evidence type="ECO:0000256" key="13">
    <source>
        <dbReference type="ARBA" id="ARBA00023075"/>
    </source>
</evidence>
<dbReference type="Proteomes" id="UP000244906">
    <property type="component" value="Unassembled WGS sequence"/>
</dbReference>
<name>A0A2V1H0Y2_9GAMM</name>
<keyword evidence="2 16" id="KW-1003">Cell membrane</keyword>
<comment type="cofactor">
    <cofactor evidence="16 17">
        <name>FMN</name>
        <dbReference type="ChEBI" id="CHEBI:58210"/>
    </cofactor>
</comment>
<keyword evidence="10 16" id="KW-0520">NAD</keyword>
<keyword evidence="9 16" id="KW-1133">Transmembrane helix</keyword>
<protein>
    <recommendedName>
        <fullName evidence="16 17">Na(+)-translocating NADH-quinone reductase subunit C</fullName>
        <shortName evidence="16 17">Na(+)-NQR subunit C</shortName>
        <shortName evidence="16 17">Na(+)-translocating NQR subunit C</shortName>
        <ecNumber evidence="16 17">7.2.1.1</ecNumber>
    </recommendedName>
    <alternativeName>
        <fullName evidence="16 17">NQR complex subunit C</fullName>
    </alternativeName>
    <alternativeName>
        <fullName evidence="16 17">NQR-1 subunit C</fullName>
    </alternativeName>
</protein>
<organism evidence="19 20">
    <name type="scientific">Pelagibaculum spongiae</name>
    <dbReference type="NCBI Taxonomy" id="2080658"/>
    <lineage>
        <taxon>Bacteria</taxon>
        <taxon>Pseudomonadati</taxon>
        <taxon>Pseudomonadota</taxon>
        <taxon>Gammaproteobacteria</taxon>
        <taxon>Oceanospirillales</taxon>
        <taxon>Pelagibaculum</taxon>
    </lineage>
</organism>
<keyword evidence="15 16" id="KW-0739">Sodium transport</keyword>
<evidence type="ECO:0000256" key="9">
    <source>
        <dbReference type="ARBA" id="ARBA00022989"/>
    </source>
</evidence>
<reference evidence="19 20" key="1">
    <citation type="submission" date="2018-04" db="EMBL/GenBank/DDBJ databases">
        <title>Thalassorhabdus spongiae gen. nov., sp. nov., isolated from a marine sponge in South-West Iceland.</title>
        <authorList>
            <person name="Knobloch S."/>
            <person name="Daussin A."/>
            <person name="Johannsson R."/>
            <person name="Marteinsson V.T."/>
        </authorList>
    </citation>
    <scope>NUCLEOTIDE SEQUENCE [LARGE SCALE GENOMIC DNA]</scope>
    <source>
        <strain evidence="19 20">Hp12</strain>
    </source>
</reference>
<dbReference type="InterPro" id="IPR007329">
    <property type="entry name" value="FMN-bd"/>
</dbReference>
<dbReference type="SMART" id="SM00900">
    <property type="entry name" value="FMN_bind"/>
    <property type="match status" value="1"/>
</dbReference>
<evidence type="ECO:0000256" key="2">
    <source>
        <dbReference type="ARBA" id="ARBA00022475"/>
    </source>
</evidence>
<evidence type="ECO:0000256" key="15">
    <source>
        <dbReference type="ARBA" id="ARBA00023201"/>
    </source>
</evidence>
<sequence length="261" mass="28493">MSKQDSTLKTLSVALLVCLVCSVIVAGAAVTLKPIQQINKVLDKKRNILAAAGLLKPGMGIEDTFAQIDVRVIDIRTGEYVEKDVSKFDQRKAAKDPSLNIELDRTLDTAQIKRQAKNALVYLVKRNAAGELDRNGELEQVIFPVHGYGLWSTMYGFLAVKKDLNTIVGLGFYEHGETPGLGGEIDNPRWQAKWQGKYLLDGTGQVKFDIVKGAVVPGNAAEQFQVDGLSGATLTSNGVENMILFWLGEEGFGPYISKHKA</sequence>
<comment type="function">
    <text evidence="16">NQR complex catalyzes the reduction of ubiquinone-1 to ubiquinol by two successive reactions, coupled with the transport of Na(+) ions from the cytoplasm to the periplasm. NqrA to NqrE are probably involved in the second step, the conversion of ubisemiquinone to ubiquinol.</text>
</comment>
<keyword evidence="6 16" id="KW-0288">FMN</keyword>
<dbReference type="HAMAP" id="MF_00427">
    <property type="entry name" value="NqrC"/>
    <property type="match status" value="1"/>
</dbReference>
<dbReference type="Pfam" id="PF04205">
    <property type="entry name" value="FMN_bind"/>
    <property type="match status" value="1"/>
</dbReference>
<dbReference type="GO" id="GO:0010181">
    <property type="term" value="F:FMN binding"/>
    <property type="evidence" value="ECO:0007669"/>
    <property type="project" value="UniProtKB-UniRule"/>
</dbReference>
<evidence type="ECO:0000256" key="3">
    <source>
        <dbReference type="ARBA" id="ARBA00022519"/>
    </source>
</evidence>
<evidence type="ECO:0000256" key="5">
    <source>
        <dbReference type="ARBA" id="ARBA00022630"/>
    </source>
</evidence>
<comment type="catalytic activity">
    <reaction evidence="16 17">
        <text>a ubiquinone + n Na(+)(in) + NADH + H(+) = a ubiquinol + n Na(+)(out) + NAD(+)</text>
        <dbReference type="Rhea" id="RHEA:47748"/>
        <dbReference type="Rhea" id="RHEA-COMP:9565"/>
        <dbReference type="Rhea" id="RHEA-COMP:9566"/>
        <dbReference type="ChEBI" id="CHEBI:15378"/>
        <dbReference type="ChEBI" id="CHEBI:16389"/>
        <dbReference type="ChEBI" id="CHEBI:17976"/>
        <dbReference type="ChEBI" id="CHEBI:29101"/>
        <dbReference type="ChEBI" id="CHEBI:57540"/>
        <dbReference type="ChEBI" id="CHEBI:57945"/>
        <dbReference type="EC" id="7.2.1.1"/>
    </reaction>
</comment>
<keyword evidence="20" id="KW-1185">Reference proteome</keyword>